<dbReference type="AlphaFoldDB" id="A0A090E9V8"/>
<evidence type="ECO:0000313" key="1">
    <source>
        <dbReference type="EMBL" id="CDX26710.1"/>
    </source>
</evidence>
<proteinExistence type="predicted"/>
<gene>
    <name evidence="1" type="ORF">MPL3356_60508</name>
</gene>
<accession>A0A090E9V8</accession>
<evidence type="ECO:0000313" key="2">
    <source>
        <dbReference type="Proteomes" id="UP000045285"/>
    </source>
</evidence>
<dbReference type="EMBL" id="CCMZ01000056">
    <property type="protein sequence ID" value="CDX26710.1"/>
    <property type="molecule type" value="Genomic_DNA"/>
</dbReference>
<dbReference type="Proteomes" id="UP000045285">
    <property type="component" value="Unassembled WGS sequence"/>
</dbReference>
<reference evidence="2" key="1">
    <citation type="submission" date="2014-08" db="EMBL/GenBank/DDBJ databases">
        <authorList>
            <person name="Moulin L."/>
        </authorList>
    </citation>
    <scope>NUCLEOTIDE SEQUENCE [LARGE SCALE GENOMIC DNA]</scope>
</reference>
<organism evidence="1 2">
    <name type="scientific">Mesorhizobium plurifarium</name>
    <dbReference type="NCBI Taxonomy" id="69974"/>
    <lineage>
        <taxon>Bacteria</taxon>
        <taxon>Pseudomonadati</taxon>
        <taxon>Pseudomonadota</taxon>
        <taxon>Alphaproteobacteria</taxon>
        <taxon>Hyphomicrobiales</taxon>
        <taxon>Phyllobacteriaceae</taxon>
        <taxon>Mesorhizobium</taxon>
    </lineage>
</organism>
<protein>
    <submittedName>
        <fullName evidence="1">Uncharacterized protein</fullName>
    </submittedName>
</protein>
<sequence length="207" mass="22809">MIEKCIPVPPFGDRPVICVASGPSLTLKQVWQIGRARSLDRCRVIAINDNMFPCWFADVGYACDKVWWQSKKGVPGFPGLKVSLEITGYHDVRHLKNTGIEGYDDTPGCIRSGANGGAQAVHLAAKIGASSGGVILAGYDFSDNGSREHWFGRHDGSMDKHSNIQERLRLFRILTGELDKRGVKVFNATLQSNINWLPPFDLQTLLA</sequence>
<keyword evidence="2" id="KW-1185">Reference proteome</keyword>
<name>A0A090E9V8_MESPL</name>